<evidence type="ECO:0000313" key="3">
    <source>
        <dbReference type="EMBL" id="MER5171502.1"/>
    </source>
</evidence>
<name>A0ABV1SF33_9RHOB</name>
<proteinExistence type="predicted"/>
<keyword evidence="4" id="KW-1185">Reference proteome</keyword>
<reference evidence="3 4" key="2">
    <citation type="submission" date="2024-06" db="EMBL/GenBank/DDBJ databases">
        <title>Thioclava kandeliae sp. nov. from a rhizosphere soil sample of Kandelia candel in a mangrove.</title>
        <authorList>
            <person name="Mu T."/>
        </authorList>
    </citation>
    <scope>NUCLEOTIDE SEQUENCE [LARGE SCALE GENOMIC DNA]</scope>
    <source>
        <strain evidence="3 4">CPCC 100088</strain>
    </source>
</reference>
<dbReference type="SUPFAM" id="SSF52540">
    <property type="entry name" value="P-loop containing nucleoside triphosphate hydrolases"/>
    <property type="match status" value="1"/>
</dbReference>
<dbReference type="PROSITE" id="PS50005">
    <property type="entry name" value="TPR"/>
    <property type="match status" value="1"/>
</dbReference>
<dbReference type="Pfam" id="PF13469">
    <property type="entry name" value="Sulfotransfer_3"/>
    <property type="match status" value="1"/>
</dbReference>
<dbReference type="InterPro" id="IPR026634">
    <property type="entry name" value="TPST-like"/>
</dbReference>
<dbReference type="InterPro" id="IPR011990">
    <property type="entry name" value="TPR-like_helical_dom_sf"/>
</dbReference>
<dbReference type="PANTHER" id="PTHR12788">
    <property type="entry name" value="PROTEIN-TYROSINE SULFOTRANSFERASE 2"/>
    <property type="match status" value="1"/>
</dbReference>
<gene>
    <name evidence="3" type="ORF">VSX56_06895</name>
</gene>
<dbReference type="SUPFAM" id="SSF48452">
    <property type="entry name" value="TPR-like"/>
    <property type="match status" value="1"/>
</dbReference>
<keyword evidence="2" id="KW-0802">TPR repeat</keyword>
<dbReference type="Gene3D" id="1.25.40.10">
    <property type="entry name" value="Tetratricopeptide repeat domain"/>
    <property type="match status" value="1"/>
</dbReference>
<dbReference type="Proteomes" id="UP001438953">
    <property type="component" value="Unassembled WGS sequence"/>
</dbReference>
<dbReference type="Gene3D" id="3.40.50.300">
    <property type="entry name" value="P-loop containing nucleotide triphosphate hydrolases"/>
    <property type="match status" value="1"/>
</dbReference>
<evidence type="ECO:0000256" key="1">
    <source>
        <dbReference type="ARBA" id="ARBA00022679"/>
    </source>
</evidence>
<dbReference type="EMBL" id="JAYWLC010000004">
    <property type="protein sequence ID" value="MER5171502.1"/>
    <property type="molecule type" value="Genomic_DNA"/>
</dbReference>
<dbReference type="RefSeq" id="WP_350935886.1">
    <property type="nucleotide sequence ID" value="NZ_JAYWLC010000004.1"/>
</dbReference>
<accession>A0ABV1SF33</accession>
<reference evidence="3 4" key="1">
    <citation type="submission" date="2024-01" db="EMBL/GenBank/DDBJ databases">
        <authorList>
            <person name="Deng Y."/>
            <person name="Su J."/>
        </authorList>
    </citation>
    <scope>NUCLEOTIDE SEQUENCE [LARGE SCALE GENOMIC DNA]</scope>
    <source>
        <strain evidence="3 4">CPCC 100088</strain>
    </source>
</reference>
<evidence type="ECO:0000256" key="2">
    <source>
        <dbReference type="PROSITE-ProRule" id="PRU00339"/>
    </source>
</evidence>
<comment type="caution">
    <text evidence="3">The sequence shown here is derived from an EMBL/GenBank/DDBJ whole genome shotgun (WGS) entry which is preliminary data.</text>
</comment>
<sequence length="468" mass="52768">MRAIRYQDHRDDHLQLMQRGKYHEAFAMLQEMAPMHGDDPVYIADLAEAMWYMGDEKQVLDLLHILVTRFPDYYRGWLQLGLRMGSYGETEQAVACFRKALELKPESIAARTELAKHEPFSPNSQQARVLRKYLEDDIADPVKIEILIALANAEARSGSAVKAFHYWTQMNALRKLDYDTEGLLQMVKEIGRLAPAMPRAATDAAMPRFLFITGMPRSGTTITETELAKHPDAHPMGELPTLQIAVQALKLPAFSGLRRDWIAHLHSIDAAQIAQIRAVFLSQLPRNAPRGKVLITKTPADAFSIWAARLIIPELKVLHIERHPLDVALSNFSTNFGTLRGYHTTLDGIADVTRATWQVRDINAGLLGADMRVQSYRAMVEDQENQLAHCLAFAGLAPERMQTEADPETLRAVRTASVHQVRQGVNTKGLEKWRKFERQLAPFVSRLGGPEVIAAWEAQDRARDFRPG</sequence>
<dbReference type="InterPro" id="IPR019734">
    <property type="entry name" value="TPR_rpt"/>
</dbReference>
<evidence type="ECO:0000313" key="4">
    <source>
        <dbReference type="Proteomes" id="UP001438953"/>
    </source>
</evidence>
<keyword evidence="1" id="KW-0808">Transferase</keyword>
<dbReference type="InterPro" id="IPR027417">
    <property type="entry name" value="P-loop_NTPase"/>
</dbReference>
<dbReference type="PANTHER" id="PTHR12788:SF10">
    <property type="entry name" value="PROTEIN-TYROSINE SULFOTRANSFERASE"/>
    <property type="match status" value="1"/>
</dbReference>
<feature type="repeat" description="TPR" evidence="2">
    <location>
        <begin position="74"/>
        <end position="107"/>
    </location>
</feature>
<protein>
    <submittedName>
        <fullName evidence="3">Sulfotransferase</fullName>
    </submittedName>
</protein>
<organism evidence="3 4">
    <name type="scientific">Thioclava kandeliae</name>
    <dbReference type="NCBI Taxonomy" id="3070818"/>
    <lineage>
        <taxon>Bacteria</taxon>
        <taxon>Pseudomonadati</taxon>
        <taxon>Pseudomonadota</taxon>
        <taxon>Alphaproteobacteria</taxon>
        <taxon>Rhodobacterales</taxon>
        <taxon>Paracoccaceae</taxon>
        <taxon>Thioclava</taxon>
    </lineage>
</organism>